<protein>
    <submittedName>
        <fullName evidence="5">Methyltransferase family protein</fullName>
    </submittedName>
</protein>
<dbReference type="SUPFAM" id="SSF53335">
    <property type="entry name" value="S-adenosyl-L-methionine-dependent methyltransferases"/>
    <property type="match status" value="1"/>
</dbReference>
<dbReference type="Gene3D" id="3.40.50.150">
    <property type="entry name" value="Vaccinia Virus protein VP39"/>
    <property type="match status" value="1"/>
</dbReference>
<dbReference type="InterPro" id="IPR051052">
    <property type="entry name" value="Diverse_substrate_MTase"/>
</dbReference>
<dbReference type="Proteomes" id="UP000272729">
    <property type="component" value="Unassembled WGS sequence"/>
</dbReference>
<evidence type="ECO:0000256" key="3">
    <source>
        <dbReference type="ARBA" id="ARBA00022679"/>
    </source>
</evidence>
<evidence type="ECO:0000256" key="2">
    <source>
        <dbReference type="ARBA" id="ARBA00022603"/>
    </source>
</evidence>
<evidence type="ECO:0000313" key="6">
    <source>
        <dbReference type="Proteomes" id="UP000272729"/>
    </source>
</evidence>
<organism evidence="5 6">
    <name type="scientific">Saccharothrix variisporea</name>
    <dbReference type="NCBI Taxonomy" id="543527"/>
    <lineage>
        <taxon>Bacteria</taxon>
        <taxon>Bacillati</taxon>
        <taxon>Actinomycetota</taxon>
        <taxon>Actinomycetes</taxon>
        <taxon>Pseudonocardiales</taxon>
        <taxon>Pseudonocardiaceae</taxon>
        <taxon>Saccharothrix</taxon>
    </lineage>
</organism>
<dbReference type="PANTHER" id="PTHR44942">
    <property type="entry name" value="METHYLTRANSF_11 DOMAIN-CONTAINING PROTEIN"/>
    <property type="match status" value="1"/>
</dbReference>
<feature type="domain" description="Methyltransferase type 11" evidence="4">
    <location>
        <begin position="2"/>
        <end position="89"/>
    </location>
</feature>
<sequence length="213" mass="23126">MLDVGTGTGIAARQLQALRCRVLGVEPDERMAEFARTTGVDVEVATFEDWDPAGRTFDVVVAAQAWHWVDPVVGAAKAARVLRSGGRLAVFWHVSQLPEQVADAFAVAYERAVPGTSFDFRAAVAGYQRMFDLAADGIRRAEAFTEPEEWRFDWAQTYTRGAYLDLMPTQGGLTRLPPDALAEVLHGVGQAIDAKGGTITVPYTTVAVTSVLR</sequence>
<accession>A0A495X7D2</accession>
<keyword evidence="3 5" id="KW-0808">Transferase</keyword>
<dbReference type="InterPro" id="IPR029063">
    <property type="entry name" value="SAM-dependent_MTases_sf"/>
</dbReference>
<evidence type="ECO:0000259" key="4">
    <source>
        <dbReference type="Pfam" id="PF08241"/>
    </source>
</evidence>
<keyword evidence="2 5" id="KW-0489">Methyltransferase</keyword>
<reference evidence="5 6" key="1">
    <citation type="submission" date="2018-10" db="EMBL/GenBank/DDBJ databases">
        <title>Sequencing the genomes of 1000 actinobacteria strains.</title>
        <authorList>
            <person name="Klenk H.-P."/>
        </authorList>
    </citation>
    <scope>NUCLEOTIDE SEQUENCE [LARGE SCALE GENOMIC DNA]</scope>
    <source>
        <strain evidence="5 6">DSM 43911</strain>
    </source>
</reference>
<dbReference type="PANTHER" id="PTHR44942:SF4">
    <property type="entry name" value="METHYLTRANSFERASE TYPE 11 DOMAIN-CONTAINING PROTEIN"/>
    <property type="match status" value="1"/>
</dbReference>
<name>A0A495X7D2_9PSEU</name>
<dbReference type="GO" id="GO:0008757">
    <property type="term" value="F:S-adenosylmethionine-dependent methyltransferase activity"/>
    <property type="evidence" value="ECO:0007669"/>
    <property type="project" value="InterPro"/>
</dbReference>
<evidence type="ECO:0000256" key="1">
    <source>
        <dbReference type="ARBA" id="ARBA00008361"/>
    </source>
</evidence>
<dbReference type="EMBL" id="RBXR01000001">
    <property type="protein sequence ID" value="RKT69065.1"/>
    <property type="molecule type" value="Genomic_DNA"/>
</dbReference>
<dbReference type="GO" id="GO:0032259">
    <property type="term" value="P:methylation"/>
    <property type="evidence" value="ECO:0007669"/>
    <property type="project" value="UniProtKB-KW"/>
</dbReference>
<proteinExistence type="inferred from homology"/>
<comment type="similarity">
    <text evidence="1">Belongs to the methyltransferase superfamily.</text>
</comment>
<dbReference type="CDD" id="cd02440">
    <property type="entry name" value="AdoMet_MTases"/>
    <property type="match status" value="1"/>
</dbReference>
<dbReference type="AlphaFoldDB" id="A0A495X7D2"/>
<gene>
    <name evidence="5" type="ORF">DFJ66_2258</name>
</gene>
<dbReference type="Pfam" id="PF08241">
    <property type="entry name" value="Methyltransf_11"/>
    <property type="match status" value="1"/>
</dbReference>
<comment type="caution">
    <text evidence="5">The sequence shown here is derived from an EMBL/GenBank/DDBJ whole genome shotgun (WGS) entry which is preliminary data.</text>
</comment>
<keyword evidence="6" id="KW-1185">Reference proteome</keyword>
<dbReference type="InterPro" id="IPR013216">
    <property type="entry name" value="Methyltransf_11"/>
</dbReference>
<evidence type="ECO:0000313" key="5">
    <source>
        <dbReference type="EMBL" id="RKT69065.1"/>
    </source>
</evidence>